<evidence type="ECO:0000256" key="1">
    <source>
        <dbReference type="ARBA" id="ARBA00001954"/>
    </source>
</evidence>
<keyword evidence="10" id="KW-0408">Iron</keyword>
<dbReference type="SUPFAM" id="SSF57903">
    <property type="entry name" value="FYVE/PHD zinc finger"/>
    <property type="match status" value="1"/>
</dbReference>
<evidence type="ECO:0000256" key="13">
    <source>
        <dbReference type="ARBA" id="ARBA00023242"/>
    </source>
</evidence>
<evidence type="ECO:0000256" key="11">
    <source>
        <dbReference type="ARBA" id="ARBA00023015"/>
    </source>
</evidence>
<dbReference type="AlphaFoldDB" id="A0A1G4IM95"/>
<evidence type="ECO:0000256" key="12">
    <source>
        <dbReference type="ARBA" id="ARBA00023163"/>
    </source>
</evidence>
<dbReference type="InterPro" id="IPR011011">
    <property type="entry name" value="Znf_FYVE_PHD"/>
</dbReference>
<evidence type="ECO:0000256" key="14">
    <source>
        <dbReference type="ARBA" id="ARBA00031083"/>
    </source>
</evidence>
<dbReference type="InterPro" id="IPR013083">
    <property type="entry name" value="Znf_RING/FYVE/PHD"/>
</dbReference>
<comment type="catalytic activity">
    <reaction evidence="15">
        <text>N(6),N(6)-dimethyl-L-lysyl(36)-[histone H3] + 2 2-oxoglutarate + 2 O2 = L-lysyl(36)-[histone H3] + 2 formaldehyde + 2 succinate + 2 CO2</text>
        <dbReference type="Rhea" id="RHEA:42032"/>
        <dbReference type="Rhea" id="RHEA-COMP:9785"/>
        <dbReference type="Rhea" id="RHEA-COMP:9787"/>
        <dbReference type="ChEBI" id="CHEBI:15379"/>
        <dbReference type="ChEBI" id="CHEBI:16526"/>
        <dbReference type="ChEBI" id="CHEBI:16810"/>
        <dbReference type="ChEBI" id="CHEBI:16842"/>
        <dbReference type="ChEBI" id="CHEBI:29969"/>
        <dbReference type="ChEBI" id="CHEBI:30031"/>
        <dbReference type="ChEBI" id="CHEBI:61976"/>
        <dbReference type="EC" id="1.14.11.27"/>
    </reaction>
</comment>
<comment type="subcellular location">
    <subcellularLocation>
        <location evidence="2">Nucleus</location>
    </subcellularLocation>
</comment>
<sequence length="473" mass="54622">MASEICSLCMKDDPNKSLWVQCELCDQWVHVTCIPMKYIYDAAGEPCTVYPKSSKQIKRYNCSEHGEPLLETNQINRKRKNEDQLEVSETVEPRRHGLRKKKQLDYISLNEGELKRSKNEHPHVKPFLACFARWENTTNVIKSSELETQFDSIRKPLKVVDPENSGMQIPSGPDGKTLTVDAVTHFLGDHYKVDVMDVQSQQNSNWTMSQWNHYFTECSVDTRDRIRNVISLEVSHVDKFQAELQRPRVVEAQDLVNKVWNIILDESERPKVTKYVLMSVENAFTDFHLDFAGTSVYYKVVSGAKKFLLFPPTPHNLDSYTKWCDSVHQNLIFLGDELEDGVAMDLGPGDLFMIPCGYIHAVYTPRDSLVIGGNFLTLRDLETQLQIVEIERRTKVPKKFTFPQFDIVMGKTSEWFLAQNNPHSNELQPRQVHALVAFLQDSRSKYKPVNFSTKKELSKQLLKTLQEREKSLD</sequence>
<dbReference type="EMBL" id="LT598483">
    <property type="protein sequence ID" value="SCU77754.1"/>
    <property type="molecule type" value="Genomic_DNA"/>
</dbReference>
<dbReference type="EC" id="1.14.11.27" evidence="4"/>
<dbReference type="InterPro" id="IPR050690">
    <property type="entry name" value="JHDM1_Histone_Demethylase"/>
</dbReference>
<organism evidence="17 18">
    <name type="scientific">Lachancea meyersii CBS 8951</name>
    <dbReference type="NCBI Taxonomy" id="1266667"/>
    <lineage>
        <taxon>Eukaryota</taxon>
        <taxon>Fungi</taxon>
        <taxon>Dikarya</taxon>
        <taxon>Ascomycota</taxon>
        <taxon>Saccharomycotina</taxon>
        <taxon>Saccharomycetes</taxon>
        <taxon>Saccharomycetales</taxon>
        <taxon>Saccharomycetaceae</taxon>
        <taxon>Lachancea</taxon>
    </lineage>
</organism>
<keyword evidence="13" id="KW-0539">Nucleus</keyword>
<dbReference type="InterPro" id="IPR019787">
    <property type="entry name" value="Znf_PHD-finger"/>
</dbReference>
<dbReference type="Proteomes" id="UP000191144">
    <property type="component" value="Chromosome A"/>
</dbReference>
<dbReference type="InterPro" id="IPR001965">
    <property type="entry name" value="Znf_PHD"/>
</dbReference>
<evidence type="ECO:0000256" key="2">
    <source>
        <dbReference type="ARBA" id="ARBA00004123"/>
    </source>
</evidence>
<keyword evidence="9" id="KW-0560">Oxidoreductase</keyword>
<keyword evidence="12" id="KW-0804">Transcription</keyword>
<keyword evidence="11" id="KW-0805">Transcription regulation</keyword>
<proteinExistence type="inferred from homology"/>
<evidence type="ECO:0000256" key="3">
    <source>
        <dbReference type="ARBA" id="ARBA00008037"/>
    </source>
</evidence>
<dbReference type="GO" id="GO:0008270">
    <property type="term" value="F:zinc ion binding"/>
    <property type="evidence" value="ECO:0007669"/>
    <property type="project" value="UniProtKB-KW"/>
</dbReference>
<dbReference type="SMART" id="SM00249">
    <property type="entry name" value="PHD"/>
    <property type="match status" value="1"/>
</dbReference>
<evidence type="ECO:0000313" key="18">
    <source>
        <dbReference type="Proteomes" id="UP000191144"/>
    </source>
</evidence>
<evidence type="ECO:0000256" key="10">
    <source>
        <dbReference type="ARBA" id="ARBA00023004"/>
    </source>
</evidence>
<dbReference type="SUPFAM" id="SSF51197">
    <property type="entry name" value="Clavaminate synthase-like"/>
    <property type="match status" value="1"/>
</dbReference>
<evidence type="ECO:0000256" key="8">
    <source>
        <dbReference type="ARBA" id="ARBA00022833"/>
    </source>
</evidence>
<keyword evidence="6" id="KW-0479">Metal-binding</keyword>
<dbReference type="Gene3D" id="2.60.120.650">
    <property type="entry name" value="Cupin"/>
    <property type="match status" value="1"/>
</dbReference>
<name>A0A1G4IM95_9SACH</name>
<evidence type="ECO:0000256" key="6">
    <source>
        <dbReference type="ARBA" id="ARBA00022723"/>
    </source>
</evidence>
<evidence type="ECO:0000313" key="17">
    <source>
        <dbReference type="EMBL" id="SCU77754.1"/>
    </source>
</evidence>
<keyword evidence="8" id="KW-0862">Zinc</keyword>
<dbReference type="PROSITE" id="PS51184">
    <property type="entry name" value="JMJC"/>
    <property type="match status" value="1"/>
</dbReference>
<protein>
    <recommendedName>
        <fullName evidence="5">JmjC domain-containing histone demethylation protein 1</fullName>
        <ecNumber evidence="4">1.14.11.27</ecNumber>
    </recommendedName>
    <alternativeName>
        <fullName evidence="14">[Histone-H3]-lysine-36 demethylase 1</fullName>
    </alternativeName>
</protein>
<dbReference type="InterPro" id="IPR003347">
    <property type="entry name" value="JmjC_dom"/>
</dbReference>
<gene>
    <name evidence="17" type="ORF">LAME_0A02124G</name>
</gene>
<keyword evidence="18" id="KW-1185">Reference proteome</keyword>
<evidence type="ECO:0000256" key="15">
    <source>
        <dbReference type="ARBA" id="ARBA00047915"/>
    </source>
</evidence>
<evidence type="ECO:0000256" key="9">
    <source>
        <dbReference type="ARBA" id="ARBA00023002"/>
    </source>
</evidence>
<accession>A0A1G4IM95</accession>
<evidence type="ECO:0000259" key="16">
    <source>
        <dbReference type="PROSITE" id="PS51184"/>
    </source>
</evidence>
<dbReference type="SMART" id="SM00558">
    <property type="entry name" value="JmjC"/>
    <property type="match status" value="1"/>
</dbReference>
<dbReference type="Pfam" id="PF00628">
    <property type="entry name" value="PHD"/>
    <property type="match status" value="1"/>
</dbReference>
<dbReference type="Gene3D" id="3.30.40.10">
    <property type="entry name" value="Zinc/RING finger domain, C3HC4 (zinc finger)"/>
    <property type="match status" value="1"/>
</dbReference>
<feature type="domain" description="JmjC" evidence="16">
    <location>
        <begin position="235"/>
        <end position="392"/>
    </location>
</feature>
<comment type="similarity">
    <text evidence="3">Belongs to the JHDM1 histone demethylase family.</text>
</comment>
<dbReference type="GO" id="GO:0005634">
    <property type="term" value="C:nucleus"/>
    <property type="evidence" value="ECO:0007669"/>
    <property type="project" value="UniProtKB-SubCell"/>
</dbReference>
<dbReference type="OrthoDB" id="5876800at2759"/>
<evidence type="ECO:0000256" key="7">
    <source>
        <dbReference type="ARBA" id="ARBA00022771"/>
    </source>
</evidence>
<dbReference type="PANTHER" id="PTHR23123">
    <property type="entry name" value="PHD/F-BOX CONTAINING PROTEIN"/>
    <property type="match status" value="1"/>
</dbReference>
<dbReference type="CDD" id="cd15517">
    <property type="entry name" value="PHD_TCF19_like"/>
    <property type="match status" value="1"/>
</dbReference>
<comment type="cofactor">
    <cofactor evidence="1">
        <name>Fe(2+)</name>
        <dbReference type="ChEBI" id="CHEBI:29033"/>
    </cofactor>
</comment>
<keyword evidence="7" id="KW-0863">Zinc-finger</keyword>
<evidence type="ECO:0000256" key="5">
    <source>
        <dbReference type="ARBA" id="ARBA00015153"/>
    </source>
</evidence>
<reference evidence="18" key="1">
    <citation type="submission" date="2016-03" db="EMBL/GenBank/DDBJ databases">
        <authorList>
            <person name="Devillers Hugo."/>
        </authorList>
    </citation>
    <scope>NUCLEOTIDE SEQUENCE [LARGE SCALE GENOMIC DNA]</scope>
</reference>
<evidence type="ECO:0000256" key="4">
    <source>
        <dbReference type="ARBA" id="ARBA00013246"/>
    </source>
</evidence>
<dbReference type="GO" id="GO:0140680">
    <property type="term" value="F:histone H3K36me/H3K36me2 demethylase activity"/>
    <property type="evidence" value="ECO:0007669"/>
    <property type="project" value="UniProtKB-EC"/>
</dbReference>